<comment type="caution">
    <text evidence="1">The sequence shown here is derived from an EMBL/GenBank/DDBJ whole genome shotgun (WGS) entry which is preliminary data.</text>
</comment>
<keyword evidence="2" id="KW-1185">Reference proteome</keyword>
<dbReference type="Proteomes" id="UP000887013">
    <property type="component" value="Unassembled WGS sequence"/>
</dbReference>
<sequence>MFATLIGNGPRCQKSVPYVAMNPLRKTKNANLHLIGLPLSFNQHHKLPPHVKRTRKIRAPIRRKLSKFYDLLFAALPNLWQSRHQKATLMMNPRDFSLKCV</sequence>
<gene>
    <name evidence="1" type="ORF">NPIL_300491</name>
</gene>
<reference evidence="1" key="1">
    <citation type="submission" date="2020-08" db="EMBL/GenBank/DDBJ databases">
        <title>Multicomponent nature underlies the extraordinary mechanical properties of spider dragline silk.</title>
        <authorList>
            <person name="Kono N."/>
            <person name="Nakamura H."/>
            <person name="Mori M."/>
            <person name="Yoshida Y."/>
            <person name="Ohtoshi R."/>
            <person name="Malay A.D."/>
            <person name="Moran D.A.P."/>
            <person name="Tomita M."/>
            <person name="Numata K."/>
            <person name="Arakawa K."/>
        </authorList>
    </citation>
    <scope>NUCLEOTIDE SEQUENCE</scope>
</reference>
<accession>A0A8X6QJ76</accession>
<dbReference type="AlphaFoldDB" id="A0A8X6QJ76"/>
<organism evidence="1 2">
    <name type="scientific">Nephila pilipes</name>
    <name type="common">Giant wood spider</name>
    <name type="synonym">Nephila maculata</name>
    <dbReference type="NCBI Taxonomy" id="299642"/>
    <lineage>
        <taxon>Eukaryota</taxon>
        <taxon>Metazoa</taxon>
        <taxon>Ecdysozoa</taxon>
        <taxon>Arthropoda</taxon>
        <taxon>Chelicerata</taxon>
        <taxon>Arachnida</taxon>
        <taxon>Araneae</taxon>
        <taxon>Araneomorphae</taxon>
        <taxon>Entelegynae</taxon>
        <taxon>Araneoidea</taxon>
        <taxon>Nephilidae</taxon>
        <taxon>Nephila</taxon>
    </lineage>
</organism>
<dbReference type="EMBL" id="BMAW01129302">
    <property type="protein sequence ID" value="GFU29860.1"/>
    <property type="molecule type" value="Genomic_DNA"/>
</dbReference>
<dbReference type="OrthoDB" id="10451991at2759"/>
<evidence type="ECO:0000313" key="2">
    <source>
        <dbReference type="Proteomes" id="UP000887013"/>
    </source>
</evidence>
<proteinExistence type="predicted"/>
<protein>
    <submittedName>
        <fullName evidence="1">Uncharacterized protein</fullName>
    </submittedName>
</protein>
<name>A0A8X6QJ76_NEPPI</name>
<evidence type="ECO:0000313" key="1">
    <source>
        <dbReference type="EMBL" id="GFU29860.1"/>
    </source>
</evidence>